<evidence type="ECO:0000313" key="1">
    <source>
        <dbReference type="EMBL" id="QFG11499.1"/>
    </source>
</evidence>
<gene>
    <name evidence="1" type="primary">75</name>
    <name evidence="1" type="ORF">PBI_EKDILAM_75</name>
</gene>
<dbReference type="Proteomes" id="UP000326609">
    <property type="component" value="Segment"/>
</dbReference>
<protein>
    <submittedName>
        <fullName evidence="1">Uncharacterized protein</fullName>
    </submittedName>
</protein>
<keyword evidence="2" id="KW-1185">Reference proteome</keyword>
<dbReference type="EMBL" id="MN234199">
    <property type="protein sequence ID" value="QFG11499.1"/>
    <property type="molecule type" value="Genomic_DNA"/>
</dbReference>
<dbReference type="RefSeq" id="YP_009952128.1">
    <property type="nucleotide sequence ID" value="NC_051608.1"/>
</dbReference>
<dbReference type="GeneID" id="60323575"/>
<name>A0A5J6TNV6_9CAUD</name>
<evidence type="ECO:0000313" key="2">
    <source>
        <dbReference type="Proteomes" id="UP000326609"/>
    </source>
</evidence>
<proteinExistence type="predicted"/>
<sequence length="135" mass="13680">MSRALTVAEQFPARVDSNGRAWFRPARPAGVDMAQWGWTSQPALAHADYGTGPHVVVHVPTATAVKCGGPGACVACDHDRQTGGLHPEGTCGAVEGCSGCVGVGDGGPAMLEAGANRLAAVVQAHLVLRGAGSLW</sequence>
<reference evidence="1 2" key="1">
    <citation type="submission" date="2019-07" db="EMBL/GenBank/DDBJ databases">
        <authorList>
            <person name="Divens A.M."/>
            <person name="Garlena R.A."/>
            <person name="Russell D.A."/>
            <person name="Pope W.H."/>
            <person name="Jacobs-Sera D."/>
            <person name="Hatfull G.F."/>
        </authorList>
    </citation>
    <scope>NUCLEOTIDE SEQUENCE [LARGE SCALE GENOMIC DNA]</scope>
</reference>
<organism evidence="1 2">
    <name type="scientific">Mycobacterium phage Ekdilam</name>
    <dbReference type="NCBI Taxonomy" id="2599862"/>
    <lineage>
        <taxon>Viruses</taxon>
        <taxon>Duplodnaviria</taxon>
        <taxon>Heunggongvirae</taxon>
        <taxon>Uroviricota</taxon>
        <taxon>Caudoviricetes</taxon>
        <taxon>Weiservirinae</taxon>
        <taxon>Amginevirus</taxon>
        <taxon>Amginevirus ekdilam</taxon>
    </lineage>
</organism>
<accession>A0A5J6TNV6</accession>
<dbReference type="KEGG" id="vg:60323575"/>